<keyword evidence="2" id="KW-0067">ATP-binding</keyword>
<organism evidence="5 6">
    <name type="scientific">Blastopirellula retiformator</name>
    <dbReference type="NCBI Taxonomy" id="2527970"/>
    <lineage>
        <taxon>Bacteria</taxon>
        <taxon>Pseudomonadati</taxon>
        <taxon>Planctomycetota</taxon>
        <taxon>Planctomycetia</taxon>
        <taxon>Pirellulales</taxon>
        <taxon>Pirellulaceae</taxon>
        <taxon>Blastopirellula</taxon>
    </lineage>
</organism>
<dbReference type="AlphaFoldDB" id="A0A5C5UVY6"/>
<dbReference type="OrthoDB" id="9783370at2"/>
<evidence type="ECO:0000256" key="1">
    <source>
        <dbReference type="ARBA" id="ARBA00022741"/>
    </source>
</evidence>
<keyword evidence="1" id="KW-0547">Nucleotide-binding</keyword>
<dbReference type="RefSeq" id="WP_146436705.1">
    <property type="nucleotide sequence ID" value="NZ_SJPF01000007.1"/>
</dbReference>
<dbReference type="InterPro" id="IPR027417">
    <property type="entry name" value="P-loop_NTPase"/>
</dbReference>
<feature type="domain" description="AAA+ ATPase" evidence="4">
    <location>
        <begin position="238"/>
        <end position="428"/>
    </location>
</feature>
<keyword evidence="6" id="KW-1185">Reference proteome</keyword>
<dbReference type="GO" id="GO:0000502">
    <property type="term" value="C:proteasome complex"/>
    <property type="evidence" value="ECO:0007669"/>
    <property type="project" value="UniProtKB-KW"/>
</dbReference>
<feature type="region of interest" description="Disordered" evidence="3">
    <location>
        <begin position="1"/>
        <end position="93"/>
    </location>
</feature>
<gene>
    <name evidence="5" type="ORF">Enr8_49050</name>
</gene>
<dbReference type="Gene3D" id="3.40.50.300">
    <property type="entry name" value="P-loop containing nucleotide triphosphate hydrolases"/>
    <property type="match status" value="1"/>
</dbReference>
<dbReference type="GO" id="GO:0005524">
    <property type="term" value="F:ATP binding"/>
    <property type="evidence" value="ECO:0007669"/>
    <property type="project" value="UniProtKB-KW"/>
</dbReference>
<proteinExistence type="predicted"/>
<name>A0A5C5UVY6_9BACT</name>
<evidence type="ECO:0000313" key="5">
    <source>
        <dbReference type="EMBL" id="TWT29717.1"/>
    </source>
</evidence>
<dbReference type="EMBL" id="SJPF01000007">
    <property type="protein sequence ID" value="TWT29717.1"/>
    <property type="molecule type" value="Genomic_DNA"/>
</dbReference>
<evidence type="ECO:0000313" key="6">
    <source>
        <dbReference type="Proteomes" id="UP000318878"/>
    </source>
</evidence>
<dbReference type="SUPFAM" id="SSF52540">
    <property type="entry name" value="P-loop containing nucleoside triphosphate hydrolases"/>
    <property type="match status" value="1"/>
</dbReference>
<evidence type="ECO:0000259" key="4">
    <source>
        <dbReference type="SMART" id="SM00382"/>
    </source>
</evidence>
<dbReference type="InterPro" id="IPR003593">
    <property type="entry name" value="AAA+_ATPase"/>
</dbReference>
<accession>A0A5C5UVY6</accession>
<sequence length="508" mass="57641">MANTPADDLLARLAGKQGSSDQGNDPWSDLAASAPAHEPVQQYESVGADEKLDSLLDRLNKMAKGDRAEAAPSPTSAPTAHEPEDDEPLDSYIPREPTTAREAGLTDTEIEALALKYLVSRGEASGRQISDQLKLPFLILEEQLRKMKYDQLVVYKDTTVANDYVYYPTDLGRERGKRYSEHCTYFGAAPVTLKDYIESVKAQSLEKQHPSIDDLRRAFEDLLINPDMFRRLGPAINSGRGLFLYGSPGNGKTSIAERVTRSFGQHIWIPRAIGLDGEILRLFDPSNHEEAPLPEENGLLHSAKLDRRWVRIKRPTIIVGGELTMENLEITFNTATGISEAPVQLKSNCGTLVIDDFGRQRMRTDELLNRWIVPLEKRYDYLNMANGKKLQVPFDQLVIFSTNLEPKDLCDDAFLRRIPYKIEVADPSEGEFRQLFKIMCPLMGFEHRPDVIDYVVKTHYETVNRPYRCCQPRDLLQQVRNLCLFEKEPLELSKERFDAAVENYFAVM</sequence>
<dbReference type="PANTHER" id="PTHR23073">
    <property type="entry name" value="26S PROTEASOME REGULATORY SUBUNIT"/>
    <property type="match status" value="1"/>
</dbReference>
<dbReference type="SMART" id="SM00382">
    <property type="entry name" value="AAA"/>
    <property type="match status" value="1"/>
</dbReference>
<evidence type="ECO:0000256" key="3">
    <source>
        <dbReference type="SAM" id="MobiDB-lite"/>
    </source>
</evidence>
<evidence type="ECO:0000256" key="2">
    <source>
        <dbReference type="ARBA" id="ARBA00022840"/>
    </source>
</evidence>
<dbReference type="InterPro" id="IPR050221">
    <property type="entry name" value="26S_Proteasome_ATPase"/>
</dbReference>
<feature type="compositionally biased region" description="Low complexity" evidence="3">
    <location>
        <begin position="70"/>
        <end position="80"/>
    </location>
</feature>
<feature type="compositionally biased region" description="Basic and acidic residues" evidence="3">
    <location>
        <begin position="48"/>
        <end position="69"/>
    </location>
</feature>
<comment type="caution">
    <text evidence="5">The sequence shown here is derived from an EMBL/GenBank/DDBJ whole genome shotgun (WGS) entry which is preliminary data.</text>
</comment>
<protein>
    <submittedName>
        <fullName evidence="5">Proteasome-activating nucleotidase</fullName>
    </submittedName>
</protein>
<dbReference type="Proteomes" id="UP000318878">
    <property type="component" value="Unassembled WGS sequence"/>
</dbReference>
<keyword evidence="5" id="KW-0647">Proteasome</keyword>
<reference evidence="5 6" key="1">
    <citation type="submission" date="2019-02" db="EMBL/GenBank/DDBJ databases">
        <title>Deep-cultivation of Planctomycetes and their phenomic and genomic characterization uncovers novel biology.</title>
        <authorList>
            <person name="Wiegand S."/>
            <person name="Jogler M."/>
            <person name="Boedeker C."/>
            <person name="Pinto D."/>
            <person name="Vollmers J."/>
            <person name="Rivas-Marin E."/>
            <person name="Kohn T."/>
            <person name="Peeters S.H."/>
            <person name="Heuer A."/>
            <person name="Rast P."/>
            <person name="Oberbeckmann S."/>
            <person name="Bunk B."/>
            <person name="Jeske O."/>
            <person name="Meyerdierks A."/>
            <person name="Storesund J.E."/>
            <person name="Kallscheuer N."/>
            <person name="Luecker S."/>
            <person name="Lage O.M."/>
            <person name="Pohl T."/>
            <person name="Merkel B.J."/>
            <person name="Hornburger P."/>
            <person name="Mueller R.-W."/>
            <person name="Bruemmer F."/>
            <person name="Labrenz M."/>
            <person name="Spormann A.M."/>
            <person name="Op Den Camp H."/>
            <person name="Overmann J."/>
            <person name="Amann R."/>
            <person name="Jetten M.S.M."/>
            <person name="Mascher T."/>
            <person name="Medema M.H."/>
            <person name="Devos D.P."/>
            <person name="Kaster A.-K."/>
            <person name="Ovreas L."/>
            <person name="Rohde M."/>
            <person name="Galperin M.Y."/>
            <person name="Jogler C."/>
        </authorList>
    </citation>
    <scope>NUCLEOTIDE SEQUENCE [LARGE SCALE GENOMIC DNA]</scope>
    <source>
        <strain evidence="5 6">Enr8</strain>
    </source>
</reference>